<dbReference type="InterPro" id="IPR031730">
    <property type="entry name" value="Carbam_trans_C"/>
</dbReference>
<dbReference type="Pfam" id="PF02543">
    <property type="entry name" value="Carbam_trans_N"/>
    <property type="match status" value="2"/>
</dbReference>
<dbReference type="Pfam" id="PF16861">
    <property type="entry name" value="Carbam_trans_C"/>
    <property type="match status" value="1"/>
</dbReference>
<protein>
    <submittedName>
        <fullName evidence="4">Carbamoyltransferase</fullName>
    </submittedName>
</protein>
<organism evidence="4 5">
    <name type="scientific">Flavobacterium suzhouense</name>
    <dbReference type="NCBI Taxonomy" id="1529638"/>
    <lineage>
        <taxon>Bacteria</taxon>
        <taxon>Pseudomonadati</taxon>
        <taxon>Bacteroidota</taxon>
        <taxon>Flavobacteriia</taxon>
        <taxon>Flavobacteriales</taxon>
        <taxon>Flavobacteriaceae</taxon>
        <taxon>Flavobacterium</taxon>
    </lineage>
</organism>
<dbReference type="PANTHER" id="PTHR34847:SF1">
    <property type="entry name" value="NODULATION PROTEIN U"/>
    <property type="match status" value="1"/>
</dbReference>
<dbReference type="Proteomes" id="UP001597480">
    <property type="component" value="Unassembled WGS sequence"/>
</dbReference>
<dbReference type="EMBL" id="JBHUMD010000026">
    <property type="protein sequence ID" value="MFD2602883.1"/>
    <property type="molecule type" value="Genomic_DNA"/>
</dbReference>
<evidence type="ECO:0000256" key="1">
    <source>
        <dbReference type="ARBA" id="ARBA00006129"/>
    </source>
</evidence>
<sequence>MKSPIYILGTGLSHNGSAVLLKDGRICVGIEKERLSRKKHDGGNDTLAIQYCLDAEGITLEDVTLVVQCANFEIPKRNYYNGKRIFSESNLPEVINISHHLAHAYSAVGTCPFDECNVMVIDGCGSPLDQFLEIHPEQKDFIEQAFLNQTEMVCEKDSFYHFNGKKLIPLVKDFSKMSDLKNDTFSLPTTEHSIGGFYAAISNYVFGDMDDVGKLMGLAPYGNPGVFKSEAFEFVNNSLFVKENWKQEFTNPSKDYEYFKQNFEYYANVAYWAQEQVEKAILECIGNRIGKFYHKNLCYSGGVALNAVANALLEDSGISENLYLEPAAADNGLALGCAFYGWIEYLGMSKVAHDGSACFGKKYTEKNIKEAITTNHTENTDYHIFSEEADLLDYCAKKLVDGKTIGWFQSGSEFGPRSLGRRSILAHPGIEGMKDHINLNIKFREDFRPFAPAVLKNKVGEYFINGRNSPYMILVDKTRPEFISKLCNVTHRNGSARVQTVEKNWNPLFNGLLEEFYKQSGIAVVLNTSLNKKGMPIVETPQEAIDLFKITALDILVMENHILEKRTS</sequence>
<evidence type="ECO:0000259" key="3">
    <source>
        <dbReference type="Pfam" id="PF16861"/>
    </source>
</evidence>
<reference evidence="5" key="1">
    <citation type="journal article" date="2019" name="Int. J. Syst. Evol. Microbiol.">
        <title>The Global Catalogue of Microorganisms (GCM) 10K type strain sequencing project: providing services to taxonomists for standard genome sequencing and annotation.</title>
        <authorList>
            <consortium name="The Broad Institute Genomics Platform"/>
            <consortium name="The Broad Institute Genome Sequencing Center for Infectious Disease"/>
            <person name="Wu L."/>
            <person name="Ma J."/>
        </authorList>
    </citation>
    <scope>NUCLEOTIDE SEQUENCE [LARGE SCALE GENOMIC DNA]</scope>
    <source>
        <strain evidence="5">KCTC 42107</strain>
    </source>
</reference>
<feature type="domain" description="Carbamoyltransferase C-terminal" evidence="3">
    <location>
        <begin position="396"/>
        <end position="565"/>
    </location>
</feature>
<dbReference type="InterPro" id="IPR003696">
    <property type="entry name" value="Carbtransf_dom"/>
</dbReference>
<feature type="domain" description="Carbamoyltransferase" evidence="2">
    <location>
        <begin position="89"/>
        <end position="338"/>
    </location>
</feature>
<accession>A0ABW5NVR2</accession>
<gene>
    <name evidence="4" type="ORF">ACFSR3_12505</name>
</gene>
<dbReference type="InterPro" id="IPR051338">
    <property type="entry name" value="NodU/CmcH_Carbamoyltrnsfr"/>
</dbReference>
<dbReference type="RefSeq" id="WP_379821371.1">
    <property type="nucleotide sequence ID" value="NZ_JBHUMD010000026.1"/>
</dbReference>
<evidence type="ECO:0000259" key="2">
    <source>
        <dbReference type="Pfam" id="PF02543"/>
    </source>
</evidence>
<dbReference type="Gene3D" id="3.30.420.40">
    <property type="match status" value="1"/>
</dbReference>
<feature type="domain" description="Carbamoyltransferase" evidence="2">
    <location>
        <begin position="8"/>
        <end position="66"/>
    </location>
</feature>
<name>A0ABW5NVR2_9FLAO</name>
<proteinExistence type="inferred from homology"/>
<dbReference type="InterPro" id="IPR038152">
    <property type="entry name" value="Carbam_trans_C_sf"/>
</dbReference>
<comment type="similarity">
    <text evidence="1">Belongs to the NodU/CmcH family.</text>
</comment>
<dbReference type="Gene3D" id="3.90.870.20">
    <property type="entry name" value="Carbamoyltransferase, C-terminal domain"/>
    <property type="match status" value="1"/>
</dbReference>
<comment type="caution">
    <text evidence="4">The sequence shown here is derived from an EMBL/GenBank/DDBJ whole genome shotgun (WGS) entry which is preliminary data.</text>
</comment>
<evidence type="ECO:0000313" key="4">
    <source>
        <dbReference type="EMBL" id="MFD2602883.1"/>
    </source>
</evidence>
<evidence type="ECO:0000313" key="5">
    <source>
        <dbReference type="Proteomes" id="UP001597480"/>
    </source>
</evidence>
<dbReference type="PANTHER" id="PTHR34847">
    <property type="entry name" value="NODULATION PROTEIN U"/>
    <property type="match status" value="1"/>
</dbReference>
<dbReference type="CDD" id="cd24098">
    <property type="entry name" value="ASKHA_NBD_TobZ_N"/>
    <property type="match status" value="1"/>
</dbReference>
<keyword evidence="5" id="KW-1185">Reference proteome</keyword>